<keyword evidence="3" id="KW-1185">Reference proteome</keyword>
<keyword evidence="1" id="KW-0812">Transmembrane</keyword>
<evidence type="ECO:0000256" key="1">
    <source>
        <dbReference type="SAM" id="Phobius"/>
    </source>
</evidence>
<name>A0AAW0Y2M5_CHEQU</name>
<keyword evidence="1" id="KW-0472">Membrane</keyword>
<organism evidence="2 3">
    <name type="scientific">Cherax quadricarinatus</name>
    <name type="common">Australian red claw crayfish</name>
    <dbReference type="NCBI Taxonomy" id="27406"/>
    <lineage>
        <taxon>Eukaryota</taxon>
        <taxon>Metazoa</taxon>
        <taxon>Ecdysozoa</taxon>
        <taxon>Arthropoda</taxon>
        <taxon>Crustacea</taxon>
        <taxon>Multicrustacea</taxon>
        <taxon>Malacostraca</taxon>
        <taxon>Eumalacostraca</taxon>
        <taxon>Eucarida</taxon>
        <taxon>Decapoda</taxon>
        <taxon>Pleocyemata</taxon>
        <taxon>Astacidea</taxon>
        <taxon>Parastacoidea</taxon>
        <taxon>Parastacidae</taxon>
        <taxon>Cherax</taxon>
    </lineage>
</organism>
<feature type="transmembrane region" description="Helical" evidence="1">
    <location>
        <begin position="225"/>
        <end position="247"/>
    </location>
</feature>
<comment type="caution">
    <text evidence="2">The sequence shown here is derived from an EMBL/GenBank/DDBJ whole genome shotgun (WGS) entry which is preliminary data.</text>
</comment>
<accession>A0AAW0Y2M5</accession>
<keyword evidence="1" id="KW-1133">Transmembrane helix</keyword>
<protein>
    <submittedName>
        <fullName evidence="2">Uncharacterized protein</fullName>
    </submittedName>
</protein>
<dbReference type="AlphaFoldDB" id="A0AAW0Y2M5"/>
<feature type="transmembrane region" description="Helical" evidence="1">
    <location>
        <begin position="124"/>
        <end position="150"/>
    </location>
</feature>
<sequence>MLTSILTVMYKSCFSFVYSHLSHLTGVKQAHQNTPYQKTDRLQLVTIIFYIFSICVHVFPSKYFFSLFYIIFFFLFFQHLQFFSYLFTPGIPVHYLFYFVLLLVSSLQRFICYSIIHFSSLFTLYFSTCTCLLCTCLPCTSLFVPLFTLYLSTRTSVYLVPLYLYLCLPCTSLLVPLFTLYLSTCTSVYLVPLYLYFCLPCTSLLVPLFTLYLSTRTYVYLVPLYLYLCLPCTSLPVPVFIVSYRLITRRVSSISW</sequence>
<reference evidence="2 3" key="1">
    <citation type="journal article" date="2024" name="BMC Genomics">
        <title>Genome assembly of redclaw crayfish (Cherax quadricarinatus) provides insights into its immune adaptation and hypoxia tolerance.</title>
        <authorList>
            <person name="Liu Z."/>
            <person name="Zheng J."/>
            <person name="Li H."/>
            <person name="Fang K."/>
            <person name="Wang S."/>
            <person name="He J."/>
            <person name="Zhou D."/>
            <person name="Weng S."/>
            <person name="Chi M."/>
            <person name="Gu Z."/>
            <person name="He J."/>
            <person name="Li F."/>
            <person name="Wang M."/>
        </authorList>
    </citation>
    <scope>NUCLEOTIDE SEQUENCE [LARGE SCALE GENOMIC DNA]</scope>
    <source>
        <strain evidence="2">ZL_2023a</strain>
    </source>
</reference>
<gene>
    <name evidence="2" type="ORF">OTU49_017265</name>
</gene>
<proteinExistence type="predicted"/>
<feature type="transmembrane region" description="Helical" evidence="1">
    <location>
        <begin position="193"/>
        <end position="213"/>
    </location>
</feature>
<feature type="transmembrane region" description="Helical" evidence="1">
    <location>
        <begin position="93"/>
        <end position="112"/>
    </location>
</feature>
<dbReference type="EMBL" id="JARKIK010000018">
    <property type="protein sequence ID" value="KAK8746125.1"/>
    <property type="molecule type" value="Genomic_DNA"/>
</dbReference>
<evidence type="ECO:0000313" key="3">
    <source>
        <dbReference type="Proteomes" id="UP001445076"/>
    </source>
</evidence>
<dbReference type="Proteomes" id="UP001445076">
    <property type="component" value="Unassembled WGS sequence"/>
</dbReference>
<feature type="transmembrane region" description="Helical" evidence="1">
    <location>
        <begin position="162"/>
        <end position="181"/>
    </location>
</feature>
<feature type="transmembrane region" description="Helical" evidence="1">
    <location>
        <begin position="42"/>
        <end position="60"/>
    </location>
</feature>
<feature type="transmembrane region" description="Helical" evidence="1">
    <location>
        <begin position="67"/>
        <end position="87"/>
    </location>
</feature>
<evidence type="ECO:0000313" key="2">
    <source>
        <dbReference type="EMBL" id="KAK8746125.1"/>
    </source>
</evidence>